<evidence type="ECO:0000313" key="1">
    <source>
        <dbReference type="EMBL" id="RIB23296.1"/>
    </source>
</evidence>
<accession>A0A397VWA5</accession>
<reference evidence="1 2" key="1">
    <citation type="submission" date="2018-06" db="EMBL/GenBank/DDBJ databases">
        <title>Comparative genomics reveals the genomic features of Rhizophagus irregularis, R. cerebriforme, R. diaphanum and Gigaspora rosea, and their symbiotic lifestyle signature.</title>
        <authorList>
            <person name="Morin E."/>
            <person name="San Clemente H."/>
            <person name="Chen E.C.H."/>
            <person name="De La Providencia I."/>
            <person name="Hainaut M."/>
            <person name="Kuo A."/>
            <person name="Kohler A."/>
            <person name="Murat C."/>
            <person name="Tang N."/>
            <person name="Roy S."/>
            <person name="Loubradou J."/>
            <person name="Henrissat B."/>
            <person name="Grigoriev I.V."/>
            <person name="Corradi N."/>
            <person name="Roux C."/>
            <person name="Martin F.M."/>
        </authorList>
    </citation>
    <scope>NUCLEOTIDE SEQUENCE [LARGE SCALE GENOMIC DNA]</scope>
    <source>
        <strain evidence="1 2">DAOM 194757</strain>
    </source>
</reference>
<keyword evidence="2" id="KW-1185">Reference proteome</keyword>
<comment type="caution">
    <text evidence="1">The sequence shown here is derived from an EMBL/GenBank/DDBJ whole genome shotgun (WGS) entry which is preliminary data.</text>
</comment>
<dbReference type="Gene3D" id="1.25.40.10">
    <property type="entry name" value="Tetratricopeptide repeat domain"/>
    <property type="match status" value="1"/>
</dbReference>
<dbReference type="Proteomes" id="UP000266673">
    <property type="component" value="Unassembled WGS sequence"/>
</dbReference>
<dbReference type="OrthoDB" id="1914839at2759"/>
<proteinExistence type="predicted"/>
<name>A0A397VWA5_9GLOM</name>
<dbReference type="InterPro" id="IPR011990">
    <property type="entry name" value="TPR-like_helical_dom_sf"/>
</dbReference>
<gene>
    <name evidence="1" type="ORF">C2G38_2171646</name>
</gene>
<dbReference type="SUPFAM" id="SSF48452">
    <property type="entry name" value="TPR-like"/>
    <property type="match status" value="1"/>
</dbReference>
<dbReference type="EMBL" id="QKWP01000268">
    <property type="protein sequence ID" value="RIB23296.1"/>
    <property type="molecule type" value="Genomic_DNA"/>
</dbReference>
<sequence>MTNDDISKTPNNNILMLKYQEKAHFIIGENERQIFFLMGEYNKALDALTNNINALRYRGEIYFIIKKYDESIYELKKLLPSNK</sequence>
<dbReference type="AlphaFoldDB" id="A0A397VWA5"/>
<organism evidence="1 2">
    <name type="scientific">Gigaspora rosea</name>
    <dbReference type="NCBI Taxonomy" id="44941"/>
    <lineage>
        <taxon>Eukaryota</taxon>
        <taxon>Fungi</taxon>
        <taxon>Fungi incertae sedis</taxon>
        <taxon>Mucoromycota</taxon>
        <taxon>Glomeromycotina</taxon>
        <taxon>Glomeromycetes</taxon>
        <taxon>Diversisporales</taxon>
        <taxon>Gigasporaceae</taxon>
        <taxon>Gigaspora</taxon>
    </lineage>
</organism>
<protein>
    <submittedName>
        <fullName evidence="1">Uncharacterized protein</fullName>
    </submittedName>
</protein>
<evidence type="ECO:0000313" key="2">
    <source>
        <dbReference type="Proteomes" id="UP000266673"/>
    </source>
</evidence>